<feature type="transmembrane region" description="Helical" evidence="1">
    <location>
        <begin position="436"/>
        <end position="456"/>
    </location>
</feature>
<feature type="transmembrane region" description="Helical" evidence="1">
    <location>
        <begin position="86"/>
        <end position="105"/>
    </location>
</feature>
<proteinExistence type="predicted"/>
<evidence type="ECO:0000313" key="2">
    <source>
        <dbReference type="EMBL" id="APC46919.1"/>
    </source>
</evidence>
<accession>A0AAC9IZT0</accession>
<keyword evidence="1" id="KW-0472">Membrane</keyword>
<keyword evidence="1" id="KW-1133">Transmembrane helix</keyword>
<keyword evidence="1" id="KW-0812">Transmembrane</keyword>
<feature type="transmembrane region" description="Helical" evidence="1">
    <location>
        <begin position="505"/>
        <end position="526"/>
    </location>
</feature>
<feature type="transmembrane region" description="Helical" evidence="1">
    <location>
        <begin position="300"/>
        <end position="318"/>
    </location>
</feature>
<name>A0AAC9IZT0_VIRHA</name>
<evidence type="ECO:0000313" key="3">
    <source>
        <dbReference type="Proteomes" id="UP000182945"/>
    </source>
</evidence>
<dbReference type="RefSeq" id="WP_071648088.1">
    <property type="nucleotide sequence ID" value="NZ_CP017962.1"/>
</dbReference>
<evidence type="ECO:0000256" key="1">
    <source>
        <dbReference type="SAM" id="Phobius"/>
    </source>
</evidence>
<feature type="transmembrane region" description="Helical" evidence="1">
    <location>
        <begin position="126"/>
        <end position="153"/>
    </location>
</feature>
<feature type="transmembrane region" description="Helical" evidence="1">
    <location>
        <begin position="240"/>
        <end position="263"/>
    </location>
</feature>
<feature type="transmembrane region" description="Helical" evidence="1">
    <location>
        <begin position="463"/>
        <end position="485"/>
    </location>
</feature>
<feature type="transmembrane region" description="Helical" evidence="1">
    <location>
        <begin position="24"/>
        <end position="42"/>
    </location>
</feature>
<dbReference type="KEGG" id="vhl:BME96_01355"/>
<sequence length="532" mass="58246">MERSLSKNTGFLLRFIGRQNRIRIPLWLLGISFFTLVVPVAFKDMYPTQQERDVMAITMENPAMTAMVGTGNLDNYTIGAMTAHQMLLLTALVVGLMSILLLTRHTRGDEEEGRSELIHSLPVGRLANLMAACIVVIGTNVLLALITGFGLYALGIKTMNLEGSLLYGAILGGTGIIFAGVTALFSQLSENSRSVIGYSIALLIIAYLVRAVGDVSNKALSWFSPLGWITQAEVYATNNWWLVILMVGVSIVLFLIAAFLNIIRDLEAGFLPSRPGKETASLVLQHPIGLALKLQRTGTIAWALGLFVIGVSYGSVLGDLETFFEGNEMLENMLVDKAGYSMTEQFIPMLMMVIAILATVPPIMAINKLLGEEKKNRVDHLLSKAVSRSRLLGSYLIIAIINGVIMLSLAAIGLWAAGTAVMDDAFSFWSIYSAAIVYYPAMLVMIGVVVFLIGVLHKLASIIWIYIVYSFFVLYLGGLFDLPEWVGKLSPFGYILQLPVEEMEWLPVSLLLLTAIILMVVGFIGYNKRDIG</sequence>
<dbReference type="Proteomes" id="UP000182945">
    <property type="component" value="Chromosome"/>
</dbReference>
<feature type="transmembrane region" description="Helical" evidence="1">
    <location>
        <begin position="391"/>
        <end position="416"/>
    </location>
</feature>
<gene>
    <name evidence="2" type="ORF">BME96_01355</name>
</gene>
<dbReference type="EMBL" id="CP017962">
    <property type="protein sequence ID" value="APC46919.1"/>
    <property type="molecule type" value="Genomic_DNA"/>
</dbReference>
<feature type="transmembrane region" description="Helical" evidence="1">
    <location>
        <begin position="165"/>
        <end position="188"/>
    </location>
</feature>
<reference evidence="2 3" key="1">
    <citation type="submission" date="2016-11" db="EMBL/GenBank/DDBJ databases">
        <title>Complete genome sequencing of Virgibacillus halodenitrificans PDB-F2.</title>
        <authorList>
            <person name="Sun Z."/>
            <person name="Zhou Y."/>
            <person name="Li H."/>
        </authorList>
    </citation>
    <scope>NUCLEOTIDE SEQUENCE [LARGE SCALE GENOMIC DNA]</scope>
    <source>
        <strain evidence="2 3">PDB-F2</strain>
    </source>
</reference>
<organism evidence="2 3">
    <name type="scientific">Virgibacillus halodenitrificans</name>
    <name type="common">Bacillus halodenitrificans</name>
    <dbReference type="NCBI Taxonomy" id="1482"/>
    <lineage>
        <taxon>Bacteria</taxon>
        <taxon>Bacillati</taxon>
        <taxon>Bacillota</taxon>
        <taxon>Bacilli</taxon>
        <taxon>Bacillales</taxon>
        <taxon>Bacillaceae</taxon>
        <taxon>Virgibacillus</taxon>
    </lineage>
</organism>
<dbReference type="AlphaFoldDB" id="A0AAC9IZT0"/>
<protein>
    <submittedName>
        <fullName evidence="2">ABC transporter permease</fullName>
    </submittedName>
</protein>
<feature type="transmembrane region" description="Helical" evidence="1">
    <location>
        <begin position="195"/>
        <end position="213"/>
    </location>
</feature>
<feature type="transmembrane region" description="Helical" evidence="1">
    <location>
        <begin position="346"/>
        <end position="370"/>
    </location>
</feature>
<dbReference type="GeneID" id="71513024"/>